<evidence type="ECO:0000313" key="1">
    <source>
        <dbReference type="EMBL" id="RNA35022.1"/>
    </source>
</evidence>
<sequence>MSGQKVIPPVHARFSIVERIGSLGQLKFLSNLFKDQMNGIVVLQVLVVDQPFDNFILLELGESVSGFVLPLAPLDIILSLKFCAEERRLFSSNKELSIVVCSERDFELRLRATCLQFDFRLFGVGKDGVGDERQNDALDFLAFCFFKLIFSTTESERFLGNELFGSPFVSELLQLDESLELQLLLELLLLELDRLLVDELLFDLRLGLVSNSSSDKFSSSFFAIFSFSAHDLTMFEVQTSDLGLRTRVLFSLSTIFFCSLSKLVRVTTLENSIYLNPVFP</sequence>
<dbReference type="EMBL" id="REGN01001384">
    <property type="protein sequence ID" value="RNA35022.1"/>
    <property type="molecule type" value="Genomic_DNA"/>
</dbReference>
<reference evidence="1 2" key="1">
    <citation type="journal article" date="2018" name="Sci. Rep.">
        <title>Genomic signatures of local adaptation to the degree of environmental predictability in rotifers.</title>
        <authorList>
            <person name="Franch-Gras L."/>
            <person name="Hahn C."/>
            <person name="Garcia-Roger E.M."/>
            <person name="Carmona M.J."/>
            <person name="Serra M."/>
            <person name="Gomez A."/>
        </authorList>
    </citation>
    <scope>NUCLEOTIDE SEQUENCE [LARGE SCALE GENOMIC DNA]</scope>
    <source>
        <strain evidence="1">HYR1</strain>
    </source>
</reference>
<keyword evidence="2" id="KW-1185">Reference proteome</keyword>
<dbReference type="Proteomes" id="UP000276133">
    <property type="component" value="Unassembled WGS sequence"/>
</dbReference>
<protein>
    <submittedName>
        <fullName evidence="1">Uncharacterized protein</fullName>
    </submittedName>
</protein>
<organism evidence="1 2">
    <name type="scientific">Brachionus plicatilis</name>
    <name type="common">Marine rotifer</name>
    <name type="synonym">Brachionus muelleri</name>
    <dbReference type="NCBI Taxonomy" id="10195"/>
    <lineage>
        <taxon>Eukaryota</taxon>
        <taxon>Metazoa</taxon>
        <taxon>Spiralia</taxon>
        <taxon>Gnathifera</taxon>
        <taxon>Rotifera</taxon>
        <taxon>Eurotatoria</taxon>
        <taxon>Monogononta</taxon>
        <taxon>Pseudotrocha</taxon>
        <taxon>Ploima</taxon>
        <taxon>Brachionidae</taxon>
        <taxon>Brachionus</taxon>
    </lineage>
</organism>
<dbReference type="AlphaFoldDB" id="A0A3M7SGX7"/>
<comment type="caution">
    <text evidence="1">The sequence shown here is derived from an EMBL/GenBank/DDBJ whole genome shotgun (WGS) entry which is preliminary data.</text>
</comment>
<name>A0A3M7SGX7_BRAPC</name>
<gene>
    <name evidence="1" type="ORF">BpHYR1_000656</name>
</gene>
<evidence type="ECO:0000313" key="2">
    <source>
        <dbReference type="Proteomes" id="UP000276133"/>
    </source>
</evidence>
<proteinExistence type="predicted"/>
<accession>A0A3M7SGX7</accession>